<protein>
    <submittedName>
        <fullName evidence="1">Uncharacterized protein</fullName>
    </submittedName>
</protein>
<keyword evidence="2" id="KW-1185">Reference proteome</keyword>
<dbReference type="AlphaFoldDB" id="A0A8H7VH12"/>
<comment type="caution">
    <text evidence="1">The sequence shown here is derived from an EMBL/GenBank/DDBJ whole genome shotgun (WGS) entry which is preliminary data.</text>
</comment>
<dbReference type="EMBL" id="JAEPRB010000442">
    <property type="protein sequence ID" value="KAG2216188.1"/>
    <property type="molecule type" value="Genomic_DNA"/>
</dbReference>
<accession>A0A8H7VH12</accession>
<evidence type="ECO:0000313" key="2">
    <source>
        <dbReference type="Proteomes" id="UP000646827"/>
    </source>
</evidence>
<organism evidence="1 2">
    <name type="scientific">Circinella minor</name>
    <dbReference type="NCBI Taxonomy" id="1195481"/>
    <lineage>
        <taxon>Eukaryota</taxon>
        <taxon>Fungi</taxon>
        <taxon>Fungi incertae sedis</taxon>
        <taxon>Mucoromycota</taxon>
        <taxon>Mucoromycotina</taxon>
        <taxon>Mucoromycetes</taxon>
        <taxon>Mucorales</taxon>
        <taxon>Lichtheimiaceae</taxon>
        <taxon>Circinella</taxon>
    </lineage>
</organism>
<name>A0A8H7VH12_9FUNG</name>
<reference evidence="1 2" key="1">
    <citation type="submission" date="2020-12" db="EMBL/GenBank/DDBJ databases">
        <title>Metabolic potential, ecology and presence of endohyphal bacteria is reflected in genomic diversity of Mucoromycotina.</title>
        <authorList>
            <person name="Muszewska A."/>
            <person name="Okrasinska A."/>
            <person name="Steczkiewicz K."/>
            <person name="Drgas O."/>
            <person name="Orlowska M."/>
            <person name="Perlinska-Lenart U."/>
            <person name="Aleksandrzak-Piekarczyk T."/>
            <person name="Szatraj K."/>
            <person name="Zielenkiewicz U."/>
            <person name="Pilsyk S."/>
            <person name="Malc E."/>
            <person name="Mieczkowski P."/>
            <person name="Kruszewska J.S."/>
            <person name="Biernat P."/>
            <person name="Pawlowska J."/>
        </authorList>
    </citation>
    <scope>NUCLEOTIDE SEQUENCE [LARGE SCALE GENOMIC DNA]</scope>
    <source>
        <strain evidence="1 2">CBS 142.35</strain>
    </source>
</reference>
<gene>
    <name evidence="1" type="ORF">INT45_003194</name>
</gene>
<dbReference type="Proteomes" id="UP000646827">
    <property type="component" value="Unassembled WGS sequence"/>
</dbReference>
<proteinExistence type="predicted"/>
<evidence type="ECO:0000313" key="1">
    <source>
        <dbReference type="EMBL" id="KAG2216188.1"/>
    </source>
</evidence>
<sequence>MNRRAFELANEIKYGEVKKVVTKMINKLYFDIEDDLSTECLPGRCVIVAYIIQEAGLRLKSSYDIDEIMNDYSDTPADVFGYCANAHSRNDFQELFLSTEDKEKVIKKAGKITEEKKMKALGTIILYLLVHSWYPSSIFSRTTNTFPDSIFGLVDEAPILRGDSDSITRSTSQGISEMERDGTVVRNGDNIIEYIIISDE</sequence>